<gene>
    <name evidence="2" type="ORF">SELMODRAFT_416765</name>
</gene>
<name>D8S0C6_SELML</name>
<dbReference type="HOGENOM" id="CLU_555978_0_0_1"/>
<dbReference type="AlphaFoldDB" id="D8S0C6"/>
<dbReference type="OrthoDB" id="1924772at2759"/>
<dbReference type="Pfam" id="PF23565">
    <property type="entry name" value="ARM_TANGO6"/>
    <property type="match status" value="1"/>
</dbReference>
<dbReference type="EMBL" id="GL377597">
    <property type="protein sequence ID" value="EFJ22030.1"/>
    <property type="molecule type" value="Genomic_DNA"/>
</dbReference>
<dbReference type="InParanoid" id="D8S0C6"/>
<feature type="domain" description="TANGO6 HEAT repeat" evidence="1">
    <location>
        <begin position="202"/>
        <end position="318"/>
    </location>
</feature>
<accession>D8S0C6</accession>
<dbReference type="KEGG" id="smo:SELMODRAFT_416765"/>
<dbReference type="InterPro" id="IPR039600">
    <property type="entry name" value="TANGO6/Rtp1"/>
</dbReference>
<dbReference type="InterPro" id="IPR057407">
    <property type="entry name" value="HEAT_TANGO6"/>
</dbReference>
<dbReference type="PANTHER" id="PTHR20959">
    <property type="entry name" value="TRANSPORT AND GOLGI ORGANIZATION PROTEIN 6 FAMILY MEMBER"/>
    <property type="match status" value="1"/>
</dbReference>
<evidence type="ECO:0000313" key="2">
    <source>
        <dbReference type="EMBL" id="EFJ22030.1"/>
    </source>
</evidence>
<dbReference type="eggNOG" id="KOG4653">
    <property type="taxonomic scope" value="Eukaryota"/>
</dbReference>
<evidence type="ECO:0000259" key="1">
    <source>
        <dbReference type="Pfam" id="PF23565"/>
    </source>
</evidence>
<organism evidence="3">
    <name type="scientific">Selaginella moellendorffii</name>
    <name type="common">Spikemoss</name>
    <dbReference type="NCBI Taxonomy" id="88036"/>
    <lineage>
        <taxon>Eukaryota</taxon>
        <taxon>Viridiplantae</taxon>
        <taxon>Streptophyta</taxon>
        <taxon>Embryophyta</taxon>
        <taxon>Tracheophyta</taxon>
        <taxon>Lycopodiopsida</taxon>
        <taxon>Selaginellales</taxon>
        <taxon>Selaginellaceae</taxon>
        <taxon>Selaginella</taxon>
    </lineage>
</organism>
<dbReference type="Gramene" id="EFJ22030">
    <property type="protein sequence ID" value="EFJ22030"/>
    <property type="gene ID" value="SELMODRAFT_416765"/>
</dbReference>
<proteinExistence type="predicted"/>
<protein>
    <recommendedName>
        <fullName evidence="1">TANGO6 HEAT repeat domain-containing protein</fullName>
    </recommendedName>
</protein>
<dbReference type="GO" id="GO:0009306">
    <property type="term" value="P:protein secretion"/>
    <property type="evidence" value="ECO:0000318"/>
    <property type="project" value="GO_Central"/>
</dbReference>
<evidence type="ECO:0000313" key="3">
    <source>
        <dbReference type="Proteomes" id="UP000001514"/>
    </source>
</evidence>
<dbReference type="PANTHER" id="PTHR20959:SF1">
    <property type="entry name" value="TRANSPORT AND GOLGI ORGANIZATION PROTEIN 6 HOMOLOG"/>
    <property type="match status" value="1"/>
</dbReference>
<sequence>MAGDGRQWQRLPISSSGECVDPRQALDFVRRLRHSSLGGGDRQAVMAVMEILVRRCVYPHLSPGVGIPLRKRFRNPSAIAGAAAAASEIDPHREDEIKELEKGFDALDKSVELLWELVVDSEGGELREIVLSHHLPDLWAGIFQISHNSDDEAATSGKIHSLVEALPVAHAVEALMILLAKENSPPPWLEAHAGKILSRLVMRQGGVAAVLERLVGNAAQGDVSVQKRVATHLAKCPKFVGNPDKYYSSVCSQVLEIISLPTTNSSDAGESAARAVSNMYHTSIAMVCAIARRKPGAVEDFVVDPLVEPLLQLDSKLEGQAVQSLFKLSAIATAGDRGVREMIVRKTKAVTPRLLLLHRLVLGDGKPNPSAALSDRDRLRAAVGDLVLVHLTQPPGHCLAVCWSYIVEFSVRSCCWQWSDAGIDLSTSVSKSPGRHLLELVMEAENPALADGLVERASSKIAELEGDLEHEDNQMLVEVCRDVVQSFKLCS</sequence>
<keyword evidence="3" id="KW-1185">Reference proteome</keyword>
<reference evidence="2 3" key="1">
    <citation type="journal article" date="2011" name="Science">
        <title>The Selaginella genome identifies genetic changes associated with the evolution of vascular plants.</title>
        <authorList>
            <person name="Banks J.A."/>
            <person name="Nishiyama T."/>
            <person name="Hasebe M."/>
            <person name="Bowman J.L."/>
            <person name="Gribskov M."/>
            <person name="dePamphilis C."/>
            <person name="Albert V.A."/>
            <person name="Aono N."/>
            <person name="Aoyama T."/>
            <person name="Ambrose B.A."/>
            <person name="Ashton N.W."/>
            <person name="Axtell M.J."/>
            <person name="Barker E."/>
            <person name="Barker M.S."/>
            <person name="Bennetzen J.L."/>
            <person name="Bonawitz N.D."/>
            <person name="Chapple C."/>
            <person name="Cheng C."/>
            <person name="Correa L.G."/>
            <person name="Dacre M."/>
            <person name="DeBarry J."/>
            <person name="Dreyer I."/>
            <person name="Elias M."/>
            <person name="Engstrom E.M."/>
            <person name="Estelle M."/>
            <person name="Feng L."/>
            <person name="Finet C."/>
            <person name="Floyd S.K."/>
            <person name="Frommer W.B."/>
            <person name="Fujita T."/>
            <person name="Gramzow L."/>
            <person name="Gutensohn M."/>
            <person name="Harholt J."/>
            <person name="Hattori M."/>
            <person name="Heyl A."/>
            <person name="Hirai T."/>
            <person name="Hiwatashi Y."/>
            <person name="Ishikawa M."/>
            <person name="Iwata M."/>
            <person name="Karol K.G."/>
            <person name="Koehler B."/>
            <person name="Kolukisaoglu U."/>
            <person name="Kubo M."/>
            <person name="Kurata T."/>
            <person name="Lalonde S."/>
            <person name="Li K."/>
            <person name="Li Y."/>
            <person name="Litt A."/>
            <person name="Lyons E."/>
            <person name="Manning G."/>
            <person name="Maruyama T."/>
            <person name="Michael T.P."/>
            <person name="Mikami K."/>
            <person name="Miyazaki S."/>
            <person name="Morinaga S."/>
            <person name="Murata T."/>
            <person name="Mueller-Roeber B."/>
            <person name="Nelson D.R."/>
            <person name="Obara M."/>
            <person name="Oguri Y."/>
            <person name="Olmstead R.G."/>
            <person name="Onodera N."/>
            <person name="Petersen B.L."/>
            <person name="Pils B."/>
            <person name="Prigge M."/>
            <person name="Rensing S.A."/>
            <person name="Riano-Pachon D.M."/>
            <person name="Roberts A.W."/>
            <person name="Sato Y."/>
            <person name="Scheller H.V."/>
            <person name="Schulz B."/>
            <person name="Schulz C."/>
            <person name="Shakirov E.V."/>
            <person name="Shibagaki N."/>
            <person name="Shinohara N."/>
            <person name="Shippen D.E."/>
            <person name="Soerensen I."/>
            <person name="Sotooka R."/>
            <person name="Sugimoto N."/>
            <person name="Sugita M."/>
            <person name="Sumikawa N."/>
            <person name="Tanurdzic M."/>
            <person name="Theissen G."/>
            <person name="Ulvskov P."/>
            <person name="Wakazuki S."/>
            <person name="Weng J.K."/>
            <person name="Willats W.W."/>
            <person name="Wipf D."/>
            <person name="Wolf P.G."/>
            <person name="Yang L."/>
            <person name="Zimmer A.D."/>
            <person name="Zhu Q."/>
            <person name="Mitros T."/>
            <person name="Hellsten U."/>
            <person name="Loque D."/>
            <person name="Otillar R."/>
            <person name="Salamov A."/>
            <person name="Schmutz J."/>
            <person name="Shapiro H."/>
            <person name="Lindquist E."/>
            <person name="Lucas S."/>
            <person name="Rokhsar D."/>
            <person name="Grigoriev I.V."/>
        </authorList>
    </citation>
    <scope>NUCLEOTIDE SEQUENCE [LARGE SCALE GENOMIC DNA]</scope>
</reference>
<dbReference type="Proteomes" id="UP000001514">
    <property type="component" value="Unassembled WGS sequence"/>
</dbReference>